<name>A0A6H2A3T7_9ZZZZ</name>
<dbReference type="AlphaFoldDB" id="A0A6H2A3T7"/>
<protein>
    <submittedName>
        <fullName evidence="1">Uncharacterized protein</fullName>
    </submittedName>
</protein>
<dbReference type="EMBL" id="MT144494">
    <property type="protein sequence ID" value="QJA54301.1"/>
    <property type="molecule type" value="Genomic_DNA"/>
</dbReference>
<sequence length="155" mass="18049">MIKRMTVGNVRVTFTIAHITKVVGVNSKLDDDRHILMWDFDNTPLSEVKEALRRVQSRFLLSDIYILRSSEPSNYIAYCFTASDWRRVVEIIAQTEYIDWNFFKYGVYRGRFTLRVSAKNGNIPKLVTRLEGLSLPDCEPPDLHSWVRYETLKGG</sequence>
<evidence type="ECO:0000313" key="2">
    <source>
        <dbReference type="EMBL" id="QJI00785.1"/>
    </source>
</evidence>
<proteinExistence type="predicted"/>
<dbReference type="EMBL" id="MT144876">
    <property type="protein sequence ID" value="QJI00785.1"/>
    <property type="molecule type" value="Genomic_DNA"/>
</dbReference>
<organism evidence="1">
    <name type="scientific">viral metagenome</name>
    <dbReference type="NCBI Taxonomy" id="1070528"/>
    <lineage>
        <taxon>unclassified sequences</taxon>
        <taxon>metagenomes</taxon>
        <taxon>organismal metagenomes</taxon>
    </lineage>
</organism>
<accession>A0A6H2A3T7</accession>
<evidence type="ECO:0000313" key="1">
    <source>
        <dbReference type="EMBL" id="QJA54301.1"/>
    </source>
</evidence>
<gene>
    <name evidence="1" type="ORF">TM448A04598_0010</name>
    <name evidence="2" type="ORF">TM448B02115_0003</name>
</gene>
<reference evidence="1" key="1">
    <citation type="submission" date="2020-03" db="EMBL/GenBank/DDBJ databases">
        <title>The deep terrestrial virosphere.</title>
        <authorList>
            <person name="Holmfeldt K."/>
            <person name="Nilsson E."/>
            <person name="Simone D."/>
            <person name="Lopez-Fernandez M."/>
            <person name="Wu X."/>
            <person name="de Brujin I."/>
            <person name="Lundin D."/>
            <person name="Andersson A."/>
            <person name="Bertilsson S."/>
            <person name="Dopson M."/>
        </authorList>
    </citation>
    <scope>NUCLEOTIDE SEQUENCE</scope>
    <source>
        <strain evidence="1">TM448A04598</strain>
        <strain evidence="2">TM448B02115</strain>
    </source>
</reference>